<dbReference type="InterPro" id="IPR003599">
    <property type="entry name" value="Ig_sub"/>
</dbReference>
<dbReference type="SUPFAM" id="SSF48726">
    <property type="entry name" value="Immunoglobulin"/>
    <property type="match status" value="1"/>
</dbReference>
<dbReference type="GO" id="GO:0007156">
    <property type="term" value="P:homophilic cell adhesion via plasma membrane adhesion molecules"/>
    <property type="evidence" value="ECO:0007669"/>
    <property type="project" value="TreeGrafter"/>
</dbReference>
<protein>
    <submittedName>
        <fullName evidence="7">Immunoglobulin domain-containing protein oig-4-like</fullName>
    </submittedName>
</protein>
<dbReference type="Pfam" id="PF07679">
    <property type="entry name" value="I-set"/>
    <property type="match status" value="1"/>
</dbReference>
<dbReference type="PANTHER" id="PTHR45080">
    <property type="entry name" value="CONTACTIN 5"/>
    <property type="match status" value="1"/>
</dbReference>
<keyword evidence="3" id="KW-0393">Immunoglobulin domain</keyword>
<dbReference type="SMART" id="SM00408">
    <property type="entry name" value="IGc2"/>
    <property type="match status" value="1"/>
</dbReference>
<dbReference type="OrthoDB" id="6127080at2759"/>
<feature type="signal peptide" evidence="4">
    <location>
        <begin position="1"/>
        <end position="24"/>
    </location>
</feature>
<dbReference type="PROSITE" id="PS50835">
    <property type="entry name" value="IG_LIKE"/>
    <property type="match status" value="1"/>
</dbReference>
<dbReference type="InterPro" id="IPR013098">
    <property type="entry name" value="Ig_I-set"/>
</dbReference>
<keyword evidence="2" id="KW-1015">Disulfide bond</keyword>
<dbReference type="CDD" id="cd00096">
    <property type="entry name" value="Ig"/>
    <property type="match status" value="1"/>
</dbReference>
<dbReference type="InterPro" id="IPR003598">
    <property type="entry name" value="Ig_sub2"/>
</dbReference>
<dbReference type="FunFam" id="2.60.40.10:FF:000032">
    <property type="entry name" value="palladin isoform X1"/>
    <property type="match status" value="1"/>
</dbReference>
<keyword evidence="1 4" id="KW-0732">Signal</keyword>
<evidence type="ECO:0000256" key="3">
    <source>
        <dbReference type="ARBA" id="ARBA00023319"/>
    </source>
</evidence>
<evidence type="ECO:0000313" key="7">
    <source>
        <dbReference type="RefSeq" id="XP_026278086.1"/>
    </source>
</evidence>
<dbReference type="Gene3D" id="2.60.40.10">
    <property type="entry name" value="Immunoglobulins"/>
    <property type="match status" value="1"/>
</dbReference>
<accession>A0A6J1SHL5</accession>
<evidence type="ECO:0000313" key="6">
    <source>
        <dbReference type="Proteomes" id="UP000504606"/>
    </source>
</evidence>
<organism evidence="6 7">
    <name type="scientific">Frankliniella occidentalis</name>
    <name type="common">Western flower thrips</name>
    <name type="synonym">Euthrips occidentalis</name>
    <dbReference type="NCBI Taxonomy" id="133901"/>
    <lineage>
        <taxon>Eukaryota</taxon>
        <taxon>Metazoa</taxon>
        <taxon>Ecdysozoa</taxon>
        <taxon>Arthropoda</taxon>
        <taxon>Hexapoda</taxon>
        <taxon>Insecta</taxon>
        <taxon>Pterygota</taxon>
        <taxon>Neoptera</taxon>
        <taxon>Paraneoptera</taxon>
        <taxon>Thysanoptera</taxon>
        <taxon>Terebrantia</taxon>
        <taxon>Thripoidea</taxon>
        <taxon>Thripidae</taxon>
        <taxon>Frankliniella</taxon>
    </lineage>
</organism>
<gene>
    <name evidence="7" type="primary">LOC113206294</name>
</gene>
<evidence type="ECO:0000256" key="2">
    <source>
        <dbReference type="ARBA" id="ARBA00023157"/>
    </source>
</evidence>
<name>A0A6J1SHL5_FRAOC</name>
<dbReference type="GO" id="GO:0005886">
    <property type="term" value="C:plasma membrane"/>
    <property type="evidence" value="ECO:0007669"/>
    <property type="project" value="TreeGrafter"/>
</dbReference>
<evidence type="ECO:0000256" key="1">
    <source>
        <dbReference type="ARBA" id="ARBA00022729"/>
    </source>
</evidence>
<keyword evidence="6" id="KW-1185">Reference proteome</keyword>
<feature type="domain" description="Ig-like" evidence="5">
    <location>
        <begin position="50"/>
        <end position="158"/>
    </location>
</feature>
<dbReference type="PANTHER" id="PTHR45080:SF8">
    <property type="entry name" value="IG-LIKE DOMAIN-CONTAINING PROTEIN"/>
    <property type="match status" value="1"/>
</dbReference>
<dbReference type="InterPro" id="IPR036179">
    <property type="entry name" value="Ig-like_dom_sf"/>
</dbReference>
<dbReference type="KEGG" id="foc:113206294"/>
<reference evidence="7" key="1">
    <citation type="submission" date="2025-08" db="UniProtKB">
        <authorList>
            <consortium name="RefSeq"/>
        </authorList>
    </citation>
    <scope>IDENTIFICATION</scope>
    <source>
        <tissue evidence="7">Whole organism</tissue>
    </source>
</reference>
<sequence length="162" mass="18769">MNRRHLWMCLMLLAAMALGPQVQGRRGRAKTRTRSRMQIGLPVTGKYRDPESDQYYNHNGGAKIIQASHFDYEYTLGHKISFVCVAKGTPRPQITWFKDGVELYAHLYQTVHEYILDKEHIKSKLEIDPATQMDAGVYECSADNMYSIDRRSFKTDFSIIFD</sequence>
<dbReference type="InterPro" id="IPR007110">
    <property type="entry name" value="Ig-like_dom"/>
</dbReference>
<dbReference type="InterPro" id="IPR050958">
    <property type="entry name" value="Cell_Adh-Cytoskel_Orgn"/>
</dbReference>
<dbReference type="GeneID" id="113206294"/>
<dbReference type="SMART" id="SM00409">
    <property type="entry name" value="IG"/>
    <property type="match status" value="1"/>
</dbReference>
<dbReference type="RefSeq" id="XP_026278086.1">
    <property type="nucleotide sequence ID" value="XM_026422301.2"/>
</dbReference>
<dbReference type="AlphaFoldDB" id="A0A6J1SHL5"/>
<feature type="chain" id="PRO_5026666249" evidence="4">
    <location>
        <begin position="25"/>
        <end position="162"/>
    </location>
</feature>
<evidence type="ECO:0000259" key="5">
    <source>
        <dbReference type="PROSITE" id="PS50835"/>
    </source>
</evidence>
<dbReference type="InterPro" id="IPR013783">
    <property type="entry name" value="Ig-like_fold"/>
</dbReference>
<dbReference type="Proteomes" id="UP000504606">
    <property type="component" value="Unplaced"/>
</dbReference>
<evidence type="ECO:0000256" key="4">
    <source>
        <dbReference type="SAM" id="SignalP"/>
    </source>
</evidence>
<proteinExistence type="predicted"/>